<dbReference type="EMBL" id="PDWK01000039">
    <property type="protein sequence ID" value="KAF1688691.1"/>
    <property type="molecule type" value="Genomic_DNA"/>
</dbReference>
<feature type="transmembrane region" description="Helical" evidence="8">
    <location>
        <begin position="101"/>
        <end position="125"/>
    </location>
</feature>
<keyword evidence="3 8" id="KW-0812">Transmembrane</keyword>
<evidence type="ECO:0000256" key="4">
    <source>
        <dbReference type="ARBA" id="ARBA00022989"/>
    </source>
</evidence>
<keyword evidence="5 8" id="KW-0406">Ion transport</keyword>
<evidence type="ECO:0000256" key="7">
    <source>
        <dbReference type="ARBA" id="ARBA00023211"/>
    </source>
</evidence>
<evidence type="ECO:0000256" key="8">
    <source>
        <dbReference type="HAMAP-Rule" id="MF_01521"/>
    </source>
</evidence>
<dbReference type="AlphaFoldDB" id="A0A921P089"/>
<evidence type="ECO:0000256" key="3">
    <source>
        <dbReference type="ARBA" id="ARBA00022692"/>
    </source>
</evidence>
<name>A0A921P089_9GAMM</name>
<sequence length="188" mass="19482">MSLPSILLIGMAMSTDAFAAALGKGAAMQRPRLPDALRAGLTFGVIEGLTPLLGWLAGVAAARYIKAWDHWIAFGVLALLGLHMVWHGIRPDEADIPPRHRGFWGMALLALGTSIDAMAVGVSLAFLEVNIALVALVIGLCTLVMVTTGILLGRVLGAVTGKRAELLGGLVMIGIGAAILYEHLGGAA</sequence>
<feature type="transmembrane region" description="Helical" evidence="8">
    <location>
        <begin position="39"/>
        <end position="65"/>
    </location>
</feature>
<accession>A0A921P089</accession>
<evidence type="ECO:0000313" key="10">
    <source>
        <dbReference type="Proteomes" id="UP000717981"/>
    </source>
</evidence>
<dbReference type="InterPro" id="IPR022929">
    <property type="entry name" value="Put_MntP"/>
</dbReference>
<evidence type="ECO:0000256" key="5">
    <source>
        <dbReference type="ARBA" id="ARBA00023065"/>
    </source>
</evidence>
<reference evidence="9" key="1">
    <citation type="submission" date="2017-10" db="EMBL/GenBank/DDBJ databases">
        <title>Whole genome sequencing of members of genus Pseudoxanthomonas.</title>
        <authorList>
            <person name="Kumar S."/>
            <person name="Bansal K."/>
            <person name="Kaur A."/>
            <person name="Patil P."/>
            <person name="Sharma S."/>
            <person name="Patil P.B."/>
        </authorList>
    </citation>
    <scope>NUCLEOTIDE SEQUENCE</scope>
    <source>
        <strain evidence="9">DSM 22914</strain>
    </source>
</reference>
<dbReference type="HAMAP" id="MF_01521">
    <property type="entry name" value="MntP_pump"/>
    <property type="match status" value="1"/>
</dbReference>
<feature type="transmembrane region" description="Helical" evidence="8">
    <location>
        <begin position="131"/>
        <end position="152"/>
    </location>
</feature>
<dbReference type="PANTHER" id="PTHR35529:SF1">
    <property type="entry name" value="MANGANESE EFFLUX PUMP MNTP-RELATED"/>
    <property type="match status" value="1"/>
</dbReference>
<comment type="similarity">
    <text evidence="8">Belongs to the MntP (TC 9.B.29) family.</text>
</comment>
<keyword evidence="7 8" id="KW-0464">Manganese</keyword>
<dbReference type="InterPro" id="IPR003810">
    <property type="entry name" value="Mntp/YtaF"/>
</dbReference>
<feature type="transmembrane region" description="Helical" evidence="8">
    <location>
        <begin position="164"/>
        <end position="181"/>
    </location>
</feature>
<keyword evidence="6 8" id="KW-0472">Membrane</keyword>
<evidence type="ECO:0000256" key="6">
    <source>
        <dbReference type="ARBA" id="ARBA00023136"/>
    </source>
</evidence>
<dbReference type="GO" id="GO:0005886">
    <property type="term" value="C:plasma membrane"/>
    <property type="evidence" value="ECO:0007669"/>
    <property type="project" value="UniProtKB-SubCell"/>
</dbReference>
<organism evidence="9 10">
    <name type="scientific">Pseudoxanthomonas taiwanensis</name>
    <dbReference type="NCBI Taxonomy" id="176598"/>
    <lineage>
        <taxon>Bacteria</taxon>
        <taxon>Pseudomonadati</taxon>
        <taxon>Pseudomonadota</taxon>
        <taxon>Gammaproteobacteria</taxon>
        <taxon>Lysobacterales</taxon>
        <taxon>Lysobacteraceae</taxon>
        <taxon>Pseudoxanthomonas</taxon>
    </lineage>
</organism>
<evidence type="ECO:0000256" key="1">
    <source>
        <dbReference type="ARBA" id="ARBA00022448"/>
    </source>
</evidence>
<evidence type="ECO:0000256" key="2">
    <source>
        <dbReference type="ARBA" id="ARBA00022475"/>
    </source>
</evidence>
<comment type="function">
    <text evidence="8">Probably functions as a manganese efflux pump.</text>
</comment>
<dbReference type="Proteomes" id="UP000717981">
    <property type="component" value="Unassembled WGS sequence"/>
</dbReference>
<comment type="caution">
    <text evidence="9">The sequence shown here is derived from an EMBL/GenBank/DDBJ whole genome shotgun (WGS) entry which is preliminary data.</text>
</comment>
<keyword evidence="10" id="KW-1185">Reference proteome</keyword>
<feature type="transmembrane region" description="Helical" evidence="8">
    <location>
        <begin position="6"/>
        <end position="27"/>
    </location>
</feature>
<dbReference type="GO" id="GO:0005384">
    <property type="term" value="F:manganese ion transmembrane transporter activity"/>
    <property type="evidence" value="ECO:0007669"/>
    <property type="project" value="UniProtKB-UniRule"/>
</dbReference>
<dbReference type="OrthoDB" id="9811590at2"/>
<protein>
    <recommendedName>
        <fullName evidence="8">Putative manganese efflux pump MntP</fullName>
    </recommendedName>
</protein>
<proteinExistence type="inferred from homology"/>
<comment type="subcellular location">
    <subcellularLocation>
        <location evidence="8">Cell membrane</location>
        <topology evidence="8">Multi-pass membrane protein</topology>
    </subcellularLocation>
</comment>
<gene>
    <name evidence="8" type="primary">mntP</name>
    <name evidence="9" type="ORF">CR938_08810</name>
</gene>
<feature type="transmembrane region" description="Helical" evidence="8">
    <location>
        <begin position="71"/>
        <end position="89"/>
    </location>
</feature>
<dbReference type="Pfam" id="PF02659">
    <property type="entry name" value="Mntp"/>
    <property type="match status" value="1"/>
</dbReference>
<keyword evidence="4 8" id="KW-1133">Transmembrane helix</keyword>
<keyword evidence="2 8" id="KW-1003">Cell membrane</keyword>
<keyword evidence="1 8" id="KW-0813">Transport</keyword>
<evidence type="ECO:0000313" key="9">
    <source>
        <dbReference type="EMBL" id="KAF1688691.1"/>
    </source>
</evidence>
<dbReference type="RefSeq" id="WP_162124658.1">
    <property type="nucleotide sequence ID" value="NZ_PDWK01000039.1"/>
</dbReference>
<dbReference type="PANTHER" id="PTHR35529">
    <property type="entry name" value="MANGANESE EFFLUX PUMP MNTP-RELATED"/>
    <property type="match status" value="1"/>
</dbReference>